<accession>A0A4V3SG34</accession>
<evidence type="ECO:0000313" key="1">
    <source>
        <dbReference type="EMBL" id="TGZ70744.1"/>
    </source>
</evidence>
<gene>
    <name evidence="1" type="ORF">CRM22_003028</name>
</gene>
<evidence type="ECO:0000313" key="2">
    <source>
        <dbReference type="Proteomes" id="UP000308267"/>
    </source>
</evidence>
<reference evidence="1 2" key="1">
    <citation type="journal article" date="2019" name="BMC Genomics">
        <title>New insights from Opisthorchis felineus genome: update on genomics of the epidemiologically important liver flukes.</title>
        <authorList>
            <person name="Ershov N.I."/>
            <person name="Mordvinov V.A."/>
            <person name="Prokhortchouk E.B."/>
            <person name="Pakharukova M.Y."/>
            <person name="Gunbin K.V."/>
            <person name="Ustyantsev K."/>
            <person name="Genaev M.A."/>
            <person name="Blinov A.G."/>
            <person name="Mazur A."/>
            <person name="Boulygina E."/>
            <person name="Tsygankova S."/>
            <person name="Khrameeva E."/>
            <person name="Chekanov N."/>
            <person name="Fan G."/>
            <person name="Xiao A."/>
            <person name="Zhang H."/>
            <person name="Xu X."/>
            <person name="Yang H."/>
            <person name="Solovyev V."/>
            <person name="Lee S.M."/>
            <person name="Liu X."/>
            <person name="Afonnikov D.A."/>
            <person name="Skryabin K.G."/>
        </authorList>
    </citation>
    <scope>NUCLEOTIDE SEQUENCE [LARGE SCALE GENOMIC DNA]</scope>
    <source>
        <strain evidence="1">AK-0245</strain>
        <tissue evidence="1">Whole organism</tissue>
    </source>
</reference>
<proteinExistence type="predicted"/>
<dbReference type="EMBL" id="SJOL01005156">
    <property type="protein sequence ID" value="TGZ70744.1"/>
    <property type="molecule type" value="Genomic_DNA"/>
</dbReference>
<organism evidence="1 2">
    <name type="scientific">Opisthorchis felineus</name>
    <dbReference type="NCBI Taxonomy" id="147828"/>
    <lineage>
        <taxon>Eukaryota</taxon>
        <taxon>Metazoa</taxon>
        <taxon>Spiralia</taxon>
        <taxon>Lophotrochozoa</taxon>
        <taxon>Platyhelminthes</taxon>
        <taxon>Trematoda</taxon>
        <taxon>Digenea</taxon>
        <taxon>Opisthorchiida</taxon>
        <taxon>Opisthorchiata</taxon>
        <taxon>Opisthorchiidae</taxon>
        <taxon>Opisthorchis</taxon>
    </lineage>
</organism>
<protein>
    <submittedName>
        <fullName evidence="1">Uncharacterized protein</fullName>
    </submittedName>
</protein>
<sequence>MLSLGIGPRSNYTVQARESTTQLEEETAAAYVKGEETCLKDPETILLHNECELRVHPIPANSNHFHRPYPTLVRTVELRGYRLGLSGLFLDCFTRSVVQFLNDSGHNLDQCQYPNRLRLN</sequence>
<dbReference type="Proteomes" id="UP000308267">
    <property type="component" value="Unassembled WGS sequence"/>
</dbReference>
<dbReference type="AlphaFoldDB" id="A0A4V3SG34"/>
<name>A0A4V3SG34_OPIFE</name>
<comment type="caution">
    <text evidence="1">The sequence shown here is derived from an EMBL/GenBank/DDBJ whole genome shotgun (WGS) entry which is preliminary data.</text>
</comment>
<keyword evidence="2" id="KW-1185">Reference proteome</keyword>